<keyword evidence="1" id="KW-0472">Membrane</keyword>
<dbReference type="OrthoDB" id="650093at2"/>
<feature type="transmembrane region" description="Helical" evidence="1">
    <location>
        <begin position="143"/>
        <end position="163"/>
    </location>
</feature>
<dbReference type="Proteomes" id="UP000186917">
    <property type="component" value="Unassembled WGS sequence"/>
</dbReference>
<dbReference type="EMBL" id="FTOR01000001">
    <property type="protein sequence ID" value="SIS73041.1"/>
    <property type="molecule type" value="Genomic_DNA"/>
</dbReference>
<dbReference type="Gene3D" id="1.10.1740.10">
    <property type="match status" value="1"/>
</dbReference>
<protein>
    <submittedName>
        <fullName evidence="3">FecR family protein</fullName>
    </submittedName>
</protein>
<dbReference type="RefSeq" id="WP_144263964.1">
    <property type="nucleotide sequence ID" value="NZ_AP017422.1"/>
</dbReference>
<dbReference type="SUPFAM" id="SSF88946">
    <property type="entry name" value="Sigma2 domain of RNA polymerase sigma factors"/>
    <property type="match status" value="1"/>
</dbReference>
<evidence type="ECO:0000259" key="2">
    <source>
        <dbReference type="Pfam" id="PF04773"/>
    </source>
</evidence>
<reference evidence="4" key="1">
    <citation type="submission" date="2017-01" db="EMBL/GenBank/DDBJ databases">
        <authorList>
            <person name="Varghese N."/>
            <person name="Submissions S."/>
        </authorList>
    </citation>
    <scope>NUCLEOTIDE SEQUENCE [LARGE SCALE GENOMIC DNA]</scope>
    <source>
        <strain evidence="4">DSM 21054</strain>
    </source>
</reference>
<dbReference type="GO" id="GO:0006352">
    <property type="term" value="P:DNA-templated transcription initiation"/>
    <property type="evidence" value="ECO:0007669"/>
    <property type="project" value="InterPro"/>
</dbReference>
<accession>A0A1N7LGZ8</accession>
<sequence length="322" mass="36648">MTYTYSHINHLVLTRIGEGDETALKVLYYQYCYQLYHISYSIVRSESRSRQALQAIFLDIWRDRDALEGVFNVPAYLHVLLCKHLLDGGTTGEEVALLEARIVENEEELPAEKSMLTLSPQEADVLYAKITSRLHGQQRSLQWKYMLVAVVVTGIIGAGAFWFNGYYNAFHTYATKAGEHRTFILPDGSKVRLYGKSMLRLAGGYGDKRREMELKGAGVFEVKHDSARSFIVHTVAMEINDADSTFQIRSYPEELADITANISGKARVTLKRRNKSRAIYHLEAMQKLVVMKQPAEEDSETVDPRVELLDSCHDTTVYDNLH</sequence>
<organism evidence="3 4">
    <name type="scientific">Filimonas lacunae</name>
    <dbReference type="NCBI Taxonomy" id="477680"/>
    <lineage>
        <taxon>Bacteria</taxon>
        <taxon>Pseudomonadati</taxon>
        <taxon>Bacteroidota</taxon>
        <taxon>Chitinophagia</taxon>
        <taxon>Chitinophagales</taxon>
        <taxon>Chitinophagaceae</taxon>
        <taxon>Filimonas</taxon>
    </lineage>
</organism>
<keyword evidence="1" id="KW-1133">Transmembrane helix</keyword>
<keyword evidence="1" id="KW-0812">Transmembrane</keyword>
<dbReference type="InterPro" id="IPR013325">
    <property type="entry name" value="RNA_pol_sigma_r2"/>
</dbReference>
<proteinExistence type="predicted"/>
<dbReference type="InterPro" id="IPR006860">
    <property type="entry name" value="FecR"/>
</dbReference>
<dbReference type="Gene3D" id="2.60.120.1440">
    <property type="match status" value="1"/>
</dbReference>
<dbReference type="STRING" id="477680.SAMN05421788_101868"/>
<feature type="domain" description="FecR protein" evidence="2">
    <location>
        <begin position="172"/>
        <end position="250"/>
    </location>
</feature>
<dbReference type="AlphaFoldDB" id="A0A1N7LGZ8"/>
<dbReference type="InterPro" id="IPR012373">
    <property type="entry name" value="Ferrdict_sens_TM"/>
</dbReference>
<evidence type="ECO:0000313" key="4">
    <source>
        <dbReference type="Proteomes" id="UP000186917"/>
    </source>
</evidence>
<dbReference type="Pfam" id="PF04773">
    <property type="entry name" value="FecR"/>
    <property type="match status" value="1"/>
</dbReference>
<evidence type="ECO:0000256" key="1">
    <source>
        <dbReference type="SAM" id="Phobius"/>
    </source>
</evidence>
<keyword evidence="4" id="KW-1185">Reference proteome</keyword>
<name>A0A1N7LGZ8_9BACT</name>
<dbReference type="GO" id="GO:0016989">
    <property type="term" value="F:sigma factor antagonist activity"/>
    <property type="evidence" value="ECO:0007669"/>
    <property type="project" value="TreeGrafter"/>
</dbReference>
<dbReference type="PANTHER" id="PTHR30273:SF2">
    <property type="entry name" value="PROTEIN FECR"/>
    <property type="match status" value="1"/>
</dbReference>
<gene>
    <name evidence="3" type="ORF">SAMN05421788_101868</name>
</gene>
<evidence type="ECO:0000313" key="3">
    <source>
        <dbReference type="EMBL" id="SIS73041.1"/>
    </source>
</evidence>
<dbReference type="GO" id="GO:0003700">
    <property type="term" value="F:DNA-binding transcription factor activity"/>
    <property type="evidence" value="ECO:0007669"/>
    <property type="project" value="InterPro"/>
</dbReference>
<dbReference type="PANTHER" id="PTHR30273">
    <property type="entry name" value="PERIPLASMIC SIGNAL SENSOR AND SIGMA FACTOR ACTIVATOR FECR-RELATED"/>
    <property type="match status" value="1"/>
</dbReference>